<evidence type="ECO:0000256" key="1">
    <source>
        <dbReference type="ARBA" id="ARBA00004370"/>
    </source>
</evidence>
<dbReference type="PANTHER" id="PTHR47652">
    <property type="entry name" value="MITOCHONDRIAL IMPORT INNER MEMBRANE TRANSLOCASE SUBUNIT TIM44"/>
    <property type="match status" value="1"/>
</dbReference>
<keyword evidence="10" id="KW-1185">Reference proteome</keyword>
<feature type="compositionally biased region" description="Basic and acidic residues" evidence="5">
    <location>
        <begin position="25"/>
        <end position="36"/>
    </location>
</feature>
<evidence type="ECO:0000256" key="3">
    <source>
        <dbReference type="ARBA" id="ARBA00022989"/>
    </source>
</evidence>
<feature type="transmembrane region" description="Helical" evidence="6">
    <location>
        <begin position="362"/>
        <end position="381"/>
    </location>
</feature>
<feature type="transmembrane region" description="Helical" evidence="6">
    <location>
        <begin position="462"/>
        <end position="482"/>
    </location>
</feature>
<keyword evidence="3 6" id="KW-1133">Transmembrane helix</keyword>
<organism evidence="9 10">
    <name type="scientific">Colocasia esculenta</name>
    <name type="common">Wild taro</name>
    <name type="synonym">Arum esculentum</name>
    <dbReference type="NCBI Taxonomy" id="4460"/>
    <lineage>
        <taxon>Eukaryota</taxon>
        <taxon>Viridiplantae</taxon>
        <taxon>Streptophyta</taxon>
        <taxon>Embryophyta</taxon>
        <taxon>Tracheophyta</taxon>
        <taxon>Spermatophyta</taxon>
        <taxon>Magnoliopsida</taxon>
        <taxon>Liliopsida</taxon>
        <taxon>Araceae</taxon>
        <taxon>Aroideae</taxon>
        <taxon>Colocasieae</taxon>
        <taxon>Colocasia</taxon>
    </lineage>
</organism>
<proteinExistence type="predicted"/>
<feature type="chain" id="PRO_5032741685" description="TMEM205-like domain-containing protein" evidence="7">
    <location>
        <begin position="18"/>
        <end position="492"/>
    </location>
</feature>
<dbReference type="InterPro" id="IPR025423">
    <property type="entry name" value="TMEM205-like"/>
</dbReference>
<evidence type="ECO:0000256" key="4">
    <source>
        <dbReference type="ARBA" id="ARBA00023136"/>
    </source>
</evidence>
<feature type="transmembrane region" description="Helical" evidence="6">
    <location>
        <begin position="284"/>
        <end position="307"/>
    </location>
</feature>
<keyword evidence="4 6" id="KW-0472">Membrane</keyword>
<protein>
    <recommendedName>
        <fullName evidence="8">TMEM205-like domain-containing protein</fullName>
    </recommendedName>
</protein>
<accession>A0A843TTL1</accession>
<comment type="subcellular location">
    <subcellularLocation>
        <location evidence="1">Membrane</location>
    </subcellularLocation>
</comment>
<evidence type="ECO:0000256" key="2">
    <source>
        <dbReference type="ARBA" id="ARBA00022692"/>
    </source>
</evidence>
<feature type="region of interest" description="Disordered" evidence="5">
    <location>
        <begin position="20"/>
        <end position="87"/>
    </location>
</feature>
<feature type="region of interest" description="Disordered" evidence="5">
    <location>
        <begin position="105"/>
        <end position="124"/>
    </location>
</feature>
<feature type="signal peptide" evidence="7">
    <location>
        <begin position="1"/>
        <end position="17"/>
    </location>
</feature>
<evidence type="ECO:0000313" key="9">
    <source>
        <dbReference type="EMBL" id="MQL72763.1"/>
    </source>
</evidence>
<keyword evidence="7" id="KW-0732">Signal</keyword>
<gene>
    <name evidence="9" type="ORF">Taro_005123</name>
</gene>
<keyword evidence="2 6" id="KW-0812">Transmembrane</keyword>
<feature type="transmembrane region" description="Helical" evidence="6">
    <location>
        <begin position="328"/>
        <end position="350"/>
    </location>
</feature>
<evidence type="ECO:0000313" key="10">
    <source>
        <dbReference type="Proteomes" id="UP000652761"/>
    </source>
</evidence>
<dbReference type="EMBL" id="NMUH01000142">
    <property type="protein sequence ID" value="MQL72763.1"/>
    <property type="molecule type" value="Genomic_DNA"/>
</dbReference>
<comment type="caution">
    <text evidence="9">The sequence shown here is derived from an EMBL/GenBank/DDBJ whole genome shotgun (WGS) entry which is preliminary data.</text>
</comment>
<name>A0A843TTL1_COLES</name>
<feature type="compositionally biased region" description="Low complexity" evidence="5">
    <location>
        <begin position="414"/>
        <end position="436"/>
    </location>
</feature>
<dbReference type="GO" id="GO:0016020">
    <property type="term" value="C:membrane"/>
    <property type="evidence" value="ECO:0007669"/>
    <property type="project" value="UniProtKB-SubCell"/>
</dbReference>
<feature type="domain" description="TMEM205-like" evidence="8">
    <location>
        <begin position="292"/>
        <end position="393"/>
    </location>
</feature>
<evidence type="ECO:0000256" key="6">
    <source>
        <dbReference type="SAM" id="Phobius"/>
    </source>
</evidence>
<evidence type="ECO:0000256" key="7">
    <source>
        <dbReference type="SAM" id="SignalP"/>
    </source>
</evidence>
<feature type="region of interest" description="Disordered" evidence="5">
    <location>
        <begin position="414"/>
        <end position="449"/>
    </location>
</feature>
<dbReference type="PANTHER" id="PTHR47652:SF3">
    <property type="entry name" value="MITOCHONDRIAL IMPORT INNER MEMBRANE TRANSLOCASE SUBUNIT TIM44"/>
    <property type="match status" value="1"/>
</dbReference>
<reference evidence="9" key="1">
    <citation type="submission" date="2017-07" db="EMBL/GenBank/DDBJ databases">
        <title>Taro Niue Genome Assembly and Annotation.</title>
        <authorList>
            <person name="Atibalentja N."/>
            <person name="Keating K."/>
            <person name="Fields C.J."/>
        </authorList>
    </citation>
    <scope>NUCLEOTIDE SEQUENCE</scope>
    <source>
        <strain evidence="9">Niue_2</strain>
        <tissue evidence="9">Leaf</tissue>
    </source>
</reference>
<feature type="compositionally biased region" description="Basic and acidic residues" evidence="5">
    <location>
        <begin position="45"/>
        <end position="61"/>
    </location>
</feature>
<dbReference type="Pfam" id="PF13664">
    <property type="entry name" value="DUF4149"/>
    <property type="match status" value="1"/>
</dbReference>
<dbReference type="AlphaFoldDB" id="A0A843TTL1"/>
<dbReference type="Proteomes" id="UP000652761">
    <property type="component" value="Unassembled WGS sequence"/>
</dbReference>
<evidence type="ECO:0000256" key="5">
    <source>
        <dbReference type="SAM" id="MobiDB-lite"/>
    </source>
</evidence>
<feature type="compositionally biased region" description="Polar residues" evidence="5">
    <location>
        <begin position="63"/>
        <end position="80"/>
    </location>
</feature>
<dbReference type="OrthoDB" id="1641132at2759"/>
<evidence type="ECO:0000259" key="8">
    <source>
        <dbReference type="Pfam" id="PF13664"/>
    </source>
</evidence>
<sequence length="492" mass="53243">MMNILALGLVLSSLAAASVWSPQPEKQREASDDHRPQRPPGDPAVYREGHRVIVVEYEREAPQQPSVQTPSQLSHPSRLQPSGHRLPGGVVEEAKEKFKDAASVLPNLGQGISTPLREEGKEVEEDLKAPAHGAKERICDAYGVCKDKISGLLGKSREKAAQVEEAAKEAVTGAVEKAKEVKEEVAGNVSEVTEQALEKARSGTEKAKELGKGAVETAKEMERGAVETAKEAKKKAAEMAREAQGTASEKTMEVRKNLTDIVQRAREVARDLAAYVGLKQAADALAAVLHLLGFATAYGSCVWVTFVSSHVLAQALPRQQFGMLQSKLYPVYFRAMAYAVGVALLSHAFGPAGRRRSSPERLQGYVLLASLVLVLINMLFLEPKATKLMYERMKLEKEEGRGRDMADVGVETTRTTTQATATATPATGTTRTAAPPHVEEPSAEEASTKSKMAVLNRKLKSLNNYSSLLNVMTLMGLTWHLVHLARVLQAAG</sequence>